<dbReference type="Pfam" id="PF22688">
    <property type="entry name" value="Hda_lid"/>
    <property type="match status" value="1"/>
</dbReference>
<dbReference type="Pfam" id="PF00308">
    <property type="entry name" value="Bac_DnaA"/>
    <property type="match status" value="1"/>
</dbReference>
<keyword evidence="4" id="KW-1185">Reference proteome</keyword>
<evidence type="ECO:0000313" key="4">
    <source>
        <dbReference type="Proteomes" id="UP001165395"/>
    </source>
</evidence>
<comment type="caution">
    <text evidence="3">The sequence shown here is derived from an EMBL/GenBank/DDBJ whole genome shotgun (WGS) entry which is preliminary data.</text>
</comment>
<proteinExistence type="predicted"/>
<reference evidence="3" key="1">
    <citation type="submission" date="2021-10" db="EMBL/GenBank/DDBJ databases">
        <title>The complete genome sequence of Leeia sp. TBRC 13508.</title>
        <authorList>
            <person name="Charoenyingcharoen P."/>
            <person name="Yukphan P."/>
        </authorList>
    </citation>
    <scope>NUCLEOTIDE SEQUENCE</scope>
    <source>
        <strain evidence="3">TBRC 13508</strain>
    </source>
</reference>
<evidence type="ECO:0000313" key="3">
    <source>
        <dbReference type="EMBL" id="MCB6182538.1"/>
    </source>
</evidence>
<name>A0ABS8D4G9_9NEIS</name>
<dbReference type="Gene3D" id="1.10.8.60">
    <property type="match status" value="1"/>
</dbReference>
<dbReference type="InterPro" id="IPR055199">
    <property type="entry name" value="Hda_lid"/>
</dbReference>
<dbReference type="NCBIfam" id="TIGR03420">
    <property type="entry name" value="DnaA_homol_Hda"/>
    <property type="match status" value="1"/>
</dbReference>
<feature type="domain" description="Chromosomal replication initiator protein DnaA ATPAse" evidence="1">
    <location>
        <begin position="13"/>
        <end position="152"/>
    </location>
</feature>
<dbReference type="InterPro" id="IPR013317">
    <property type="entry name" value="DnaA_dom"/>
</dbReference>
<dbReference type="SUPFAM" id="SSF52540">
    <property type="entry name" value="P-loop containing nucleoside triphosphate hydrolases"/>
    <property type="match status" value="1"/>
</dbReference>
<feature type="domain" description="Hda lid" evidence="2">
    <location>
        <begin position="160"/>
        <end position="224"/>
    </location>
</feature>
<dbReference type="Gene3D" id="3.40.50.300">
    <property type="entry name" value="P-loop containing nucleotide triphosphate hydrolases"/>
    <property type="match status" value="1"/>
</dbReference>
<dbReference type="RefSeq" id="WP_227178371.1">
    <property type="nucleotide sequence ID" value="NZ_JAJBZT010000002.1"/>
</dbReference>
<dbReference type="PANTHER" id="PTHR30050">
    <property type="entry name" value="CHROMOSOMAL REPLICATION INITIATOR PROTEIN DNAA"/>
    <property type="match status" value="1"/>
</dbReference>
<protein>
    <submittedName>
        <fullName evidence="3">DnaA regulatory inactivator Hda</fullName>
    </submittedName>
</protein>
<organism evidence="3 4">
    <name type="scientific">Leeia speluncae</name>
    <dbReference type="NCBI Taxonomy" id="2884804"/>
    <lineage>
        <taxon>Bacteria</taxon>
        <taxon>Pseudomonadati</taxon>
        <taxon>Pseudomonadota</taxon>
        <taxon>Betaproteobacteria</taxon>
        <taxon>Neisseriales</taxon>
        <taxon>Leeiaceae</taxon>
        <taxon>Leeia</taxon>
    </lineage>
</organism>
<accession>A0ABS8D4G9</accession>
<evidence type="ECO:0000259" key="1">
    <source>
        <dbReference type="Pfam" id="PF00308"/>
    </source>
</evidence>
<evidence type="ECO:0000259" key="2">
    <source>
        <dbReference type="Pfam" id="PF22688"/>
    </source>
</evidence>
<sequence>MSLKQLTLDLVPNEEATFDNFVIGENHEVVEMLSAWSRESASDRFIYLWGEAGCGKTHLMKSSLVAAAEQGFVTCYLQDDLLLEVEADSLPENAYVAVDDVTRLNPSQQIAIFALYNRLKEGGGAMLTSGPLPSAQLDLRDDLVTRLGWGLSYRVNGLSDEQKSLALQHYAKEKGFDLTPEMVDYMLIHYRRDLPSLLQLLSQLDQLSLSLKRPITLSFVRQVLQRRVEVDQNPKQEDMLIFS</sequence>
<dbReference type="Proteomes" id="UP001165395">
    <property type="component" value="Unassembled WGS sequence"/>
</dbReference>
<dbReference type="InterPro" id="IPR017788">
    <property type="entry name" value="Hda"/>
</dbReference>
<gene>
    <name evidence="3" type="primary">hda</name>
    <name evidence="3" type="ORF">LIN78_03110</name>
</gene>
<dbReference type="InterPro" id="IPR027417">
    <property type="entry name" value="P-loop_NTPase"/>
</dbReference>
<dbReference type="PANTHER" id="PTHR30050:SF5">
    <property type="entry name" value="DNAA REGULATORY INACTIVATOR HDA"/>
    <property type="match status" value="1"/>
</dbReference>
<dbReference type="EMBL" id="JAJBZT010000002">
    <property type="protein sequence ID" value="MCB6182538.1"/>
    <property type="molecule type" value="Genomic_DNA"/>
</dbReference>